<evidence type="ECO:0000313" key="2">
    <source>
        <dbReference type="Proteomes" id="UP000051451"/>
    </source>
</evidence>
<dbReference type="STRING" id="1423750.FC89_GL000308"/>
<dbReference type="AlphaFoldDB" id="A0A0R1VMU2"/>
<dbReference type="OrthoDB" id="552713at2"/>
<accession>A0A0R1VMU2</accession>
<name>A0A0R1VMU2_9LACO</name>
<dbReference type="PATRIC" id="fig|1423750.3.peg.318"/>
<reference evidence="1 2" key="1">
    <citation type="journal article" date="2015" name="Genome Announc.">
        <title>Expanding the biotechnology potential of lactobacilli through comparative genomics of 213 strains and associated genera.</title>
        <authorList>
            <person name="Sun Z."/>
            <person name="Harris H.M."/>
            <person name="McCann A."/>
            <person name="Guo C."/>
            <person name="Argimon S."/>
            <person name="Zhang W."/>
            <person name="Yang X."/>
            <person name="Jeffery I.B."/>
            <person name="Cooney J.C."/>
            <person name="Kagawa T.F."/>
            <person name="Liu W."/>
            <person name="Song Y."/>
            <person name="Salvetti E."/>
            <person name="Wrobel A."/>
            <person name="Rasinkangas P."/>
            <person name="Parkhill J."/>
            <person name="Rea M.C."/>
            <person name="O'Sullivan O."/>
            <person name="Ritari J."/>
            <person name="Douillard F.P."/>
            <person name="Paul Ross R."/>
            <person name="Yang R."/>
            <person name="Briner A.E."/>
            <person name="Felis G.E."/>
            <person name="de Vos W.M."/>
            <person name="Barrangou R."/>
            <person name="Klaenhammer T.R."/>
            <person name="Caufield P.W."/>
            <person name="Cui Y."/>
            <person name="Zhang H."/>
            <person name="O'Toole P.W."/>
        </authorList>
    </citation>
    <scope>NUCLEOTIDE SEQUENCE [LARGE SCALE GENOMIC DNA]</scope>
    <source>
        <strain evidence="1 2">DSM 18630</strain>
    </source>
</reference>
<dbReference type="Proteomes" id="UP000051451">
    <property type="component" value="Unassembled WGS sequence"/>
</dbReference>
<dbReference type="GeneID" id="98318365"/>
<proteinExistence type="predicted"/>
<evidence type="ECO:0000313" key="1">
    <source>
        <dbReference type="EMBL" id="KRM06999.1"/>
    </source>
</evidence>
<organism evidence="1 2">
    <name type="scientific">Liquorilactobacillus ghanensis DSM 18630</name>
    <dbReference type="NCBI Taxonomy" id="1423750"/>
    <lineage>
        <taxon>Bacteria</taxon>
        <taxon>Bacillati</taxon>
        <taxon>Bacillota</taxon>
        <taxon>Bacilli</taxon>
        <taxon>Lactobacillales</taxon>
        <taxon>Lactobacillaceae</taxon>
        <taxon>Liquorilactobacillus</taxon>
    </lineage>
</organism>
<gene>
    <name evidence="1" type="ORF">FC89_GL000308</name>
</gene>
<dbReference type="RefSeq" id="WP_057871103.1">
    <property type="nucleotide sequence ID" value="NZ_AZGB01000009.1"/>
</dbReference>
<protein>
    <submittedName>
        <fullName evidence="1">Pathogenesis-related transcriptional factor and ERF protein</fullName>
    </submittedName>
</protein>
<keyword evidence="2" id="KW-1185">Reference proteome</keyword>
<comment type="caution">
    <text evidence="1">The sequence shown here is derived from an EMBL/GenBank/DDBJ whole genome shotgun (WGS) entry which is preliminary data.</text>
</comment>
<sequence length="175" mass="20361">MSRFIDRTGKRYGRLTVISRIPHEKYEKRPLWLCQCDCGNEIVVPSNSLVSGNTKSCGCIHSEQLAKRNKLNGTHHGSHSRLYNVFHSIQQRCYDKNRKDYKNYGGRGIVMCDEWKHNFSAFKTWALLNGYKPNAKYMECTIDRIDVNGPYAPENCRWVDAKTQANNRRKRGSKK</sequence>
<dbReference type="EMBL" id="AZGB01000009">
    <property type="protein sequence ID" value="KRM06999.1"/>
    <property type="molecule type" value="Genomic_DNA"/>
</dbReference>